<feature type="domain" description="hAT-like transposase RNase-H fold" evidence="3">
    <location>
        <begin position="124"/>
        <end position="172"/>
    </location>
</feature>
<name>A0A4Y7KT22_PAPSO</name>
<dbReference type="GO" id="GO:0046983">
    <property type="term" value="F:protein dimerization activity"/>
    <property type="evidence" value="ECO:0007669"/>
    <property type="project" value="InterPro"/>
</dbReference>
<dbReference type="InterPro" id="IPR012337">
    <property type="entry name" value="RNaseH-like_sf"/>
</dbReference>
<dbReference type="Gramene" id="RZC75552">
    <property type="protein sequence ID" value="RZC75552"/>
    <property type="gene ID" value="C5167_051029"/>
</dbReference>
<dbReference type="PANTHER" id="PTHR23272">
    <property type="entry name" value="BED FINGER-RELATED"/>
    <property type="match status" value="1"/>
</dbReference>
<evidence type="ECO:0008006" key="6">
    <source>
        <dbReference type="Google" id="ProtNLM"/>
    </source>
</evidence>
<protein>
    <recommendedName>
        <fullName evidence="6">HAT C-terminal dimerisation domain-containing protein</fullName>
    </recommendedName>
</protein>
<evidence type="ECO:0000313" key="4">
    <source>
        <dbReference type="EMBL" id="RZC75552.1"/>
    </source>
</evidence>
<keyword evidence="1" id="KW-0472">Membrane</keyword>
<dbReference type="Pfam" id="PF05699">
    <property type="entry name" value="Dimer_Tnp_hAT"/>
    <property type="match status" value="1"/>
</dbReference>
<evidence type="ECO:0000313" key="5">
    <source>
        <dbReference type="Proteomes" id="UP000316621"/>
    </source>
</evidence>
<dbReference type="OMA" id="CEMSASD"/>
<dbReference type="AlphaFoldDB" id="A0A4Y7KT22"/>
<evidence type="ECO:0000259" key="2">
    <source>
        <dbReference type="Pfam" id="PF05699"/>
    </source>
</evidence>
<sequence length="333" mass="38205">MRCSNHILHLIVLYGMKVAAVFIEGIRDCVKYVKSSQARKEKFETTLTQFRLSGEVSLDVDTRWNSTFTMLKNAIKLREGFHRLSEFDSDFDILPSSEQWDQGIEICNCLEAFNNISTEFAGIKYPTANLYYNGVYKINQSITSWEDSTFEYVREMGLKMREKFNAYWSEIEYEKFRIDLTKIFKAYESQNNTSAPAFFSNSVSRMDVRGPGTTNPDYATFLLENDEYDVKKSELETYLEEPILPTVSPQDEYNFDILSWWKLSAAKYPILSKIARDVLAVPVTSVASESMFSDGGRVLTTHRASLSPELVQALLCLSDWLPGSFDADMEVID</sequence>
<keyword evidence="1" id="KW-0812">Transmembrane</keyword>
<dbReference type="PANTHER" id="PTHR23272:SF161">
    <property type="entry name" value="ZINC FINGER BED DOMAIN-CONTAINING PROTEIN RICESLEEPER 1-LIKE"/>
    <property type="match status" value="1"/>
</dbReference>
<feature type="transmembrane region" description="Helical" evidence="1">
    <location>
        <begin position="7"/>
        <end position="26"/>
    </location>
</feature>
<keyword evidence="1" id="KW-1133">Transmembrane helix</keyword>
<feature type="domain" description="HAT C-terminal dimerisation" evidence="2">
    <location>
        <begin position="234"/>
        <end position="321"/>
    </location>
</feature>
<reference evidence="4 5" key="1">
    <citation type="journal article" date="2018" name="Science">
        <title>The opium poppy genome and morphinan production.</title>
        <authorList>
            <person name="Guo L."/>
            <person name="Winzer T."/>
            <person name="Yang X."/>
            <person name="Li Y."/>
            <person name="Ning Z."/>
            <person name="He Z."/>
            <person name="Teodor R."/>
            <person name="Lu Y."/>
            <person name="Bowser T.A."/>
            <person name="Graham I.A."/>
            <person name="Ye K."/>
        </authorList>
    </citation>
    <scope>NUCLEOTIDE SEQUENCE [LARGE SCALE GENOMIC DNA]</scope>
    <source>
        <strain evidence="5">cv. HN1</strain>
        <tissue evidence="4">Leaves</tissue>
    </source>
</reference>
<dbReference type="InterPro" id="IPR025525">
    <property type="entry name" value="hAT-like_transposase_RNase-H"/>
</dbReference>
<proteinExistence type="predicted"/>
<dbReference type="Pfam" id="PF14372">
    <property type="entry name" value="hAT-like_RNase-H"/>
    <property type="match status" value="1"/>
</dbReference>
<organism evidence="4 5">
    <name type="scientific">Papaver somniferum</name>
    <name type="common">Opium poppy</name>
    <dbReference type="NCBI Taxonomy" id="3469"/>
    <lineage>
        <taxon>Eukaryota</taxon>
        <taxon>Viridiplantae</taxon>
        <taxon>Streptophyta</taxon>
        <taxon>Embryophyta</taxon>
        <taxon>Tracheophyta</taxon>
        <taxon>Spermatophyta</taxon>
        <taxon>Magnoliopsida</taxon>
        <taxon>Ranunculales</taxon>
        <taxon>Papaveraceae</taxon>
        <taxon>Papaveroideae</taxon>
        <taxon>Papaver</taxon>
    </lineage>
</organism>
<keyword evidence="5" id="KW-1185">Reference proteome</keyword>
<dbReference type="InterPro" id="IPR008906">
    <property type="entry name" value="HATC_C_dom"/>
</dbReference>
<dbReference type="SUPFAM" id="SSF53098">
    <property type="entry name" value="Ribonuclease H-like"/>
    <property type="match status" value="1"/>
</dbReference>
<accession>A0A4Y7KT22</accession>
<gene>
    <name evidence="4" type="ORF">C5167_051029</name>
</gene>
<evidence type="ECO:0000259" key="3">
    <source>
        <dbReference type="Pfam" id="PF14372"/>
    </source>
</evidence>
<evidence type="ECO:0000256" key="1">
    <source>
        <dbReference type="SAM" id="Phobius"/>
    </source>
</evidence>
<dbReference type="GO" id="GO:0003677">
    <property type="term" value="F:DNA binding"/>
    <property type="evidence" value="ECO:0007669"/>
    <property type="project" value="InterPro"/>
</dbReference>
<dbReference type="EMBL" id="CM010722">
    <property type="protein sequence ID" value="RZC75552.1"/>
    <property type="molecule type" value="Genomic_DNA"/>
</dbReference>
<dbReference type="Proteomes" id="UP000316621">
    <property type="component" value="Chromosome 8"/>
</dbReference>